<reference evidence="11" key="1">
    <citation type="submission" date="2019-10" db="EMBL/GenBank/DDBJ databases">
        <title>Bird 10,000 Genomes (B10K) Project - Family phase.</title>
        <authorList>
            <person name="Zhang G."/>
        </authorList>
    </citation>
    <scope>NUCLEOTIDE SEQUENCE</scope>
    <source>
        <strain evidence="11">B10K-DU-002-69</strain>
        <tissue evidence="11">Muscle</tissue>
    </source>
</reference>
<accession>A0A851DHG2</accession>
<feature type="transmembrane region" description="Helical" evidence="9">
    <location>
        <begin position="67"/>
        <end position="90"/>
    </location>
</feature>
<comment type="subcellular location">
    <subcellularLocation>
        <location evidence="1">Cell membrane</location>
        <topology evidence="1">Multi-pass membrane protein</topology>
    </subcellularLocation>
</comment>
<evidence type="ECO:0000256" key="7">
    <source>
        <dbReference type="ARBA" id="ARBA00023170"/>
    </source>
</evidence>
<evidence type="ECO:0000256" key="8">
    <source>
        <dbReference type="ARBA" id="ARBA00023224"/>
    </source>
</evidence>
<protein>
    <submittedName>
        <fullName evidence="11">GP149 protein</fullName>
    </submittedName>
</protein>
<keyword evidence="2" id="KW-1003">Cell membrane</keyword>
<dbReference type="InterPro" id="IPR017452">
    <property type="entry name" value="GPCR_Rhodpsn_7TM"/>
</dbReference>
<dbReference type="AlphaFoldDB" id="A0A851DHG2"/>
<proteinExistence type="predicted"/>
<evidence type="ECO:0000256" key="9">
    <source>
        <dbReference type="SAM" id="Phobius"/>
    </source>
</evidence>
<keyword evidence="6 9" id="KW-0472">Membrane</keyword>
<evidence type="ECO:0000259" key="10">
    <source>
        <dbReference type="PROSITE" id="PS50262"/>
    </source>
</evidence>
<feature type="transmembrane region" description="Helical" evidence="9">
    <location>
        <begin position="341"/>
        <end position="359"/>
    </location>
</feature>
<dbReference type="GO" id="GO:0004930">
    <property type="term" value="F:G protein-coupled receptor activity"/>
    <property type="evidence" value="ECO:0007669"/>
    <property type="project" value="UniProtKB-KW"/>
</dbReference>
<dbReference type="Proteomes" id="UP000660247">
    <property type="component" value="Unassembled WGS sequence"/>
</dbReference>
<feature type="transmembrane region" description="Helical" evidence="9">
    <location>
        <begin position="34"/>
        <end position="55"/>
    </location>
</feature>
<dbReference type="EMBL" id="WEIS01086797">
    <property type="protein sequence ID" value="NWI70061.1"/>
    <property type="molecule type" value="Genomic_DNA"/>
</dbReference>
<evidence type="ECO:0000256" key="2">
    <source>
        <dbReference type="ARBA" id="ARBA00022475"/>
    </source>
</evidence>
<evidence type="ECO:0000256" key="1">
    <source>
        <dbReference type="ARBA" id="ARBA00004651"/>
    </source>
</evidence>
<dbReference type="Gene3D" id="1.20.1070.10">
    <property type="entry name" value="Rhodopsin 7-helix transmembrane proteins"/>
    <property type="match status" value="1"/>
</dbReference>
<comment type="caution">
    <text evidence="11">The sequence shown here is derived from an EMBL/GenBank/DDBJ whole genome shotgun (WGS) entry which is preliminary data.</text>
</comment>
<dbReference type="PANTHER" id="PTHR24229">
    <property type="entry name" value="NEUROPEPTIDES RECEPTOR"/>
    <property type="match status" value="1"/>
</dbReference>
<dbReference type="PROSITE" id="PS50262">
    <property type="entry name" value="G_PROTEIN_RECEP_F1_2"/>
    <property type="match status" value="1"/>
</dbReference>
<feature type="transmembrane region" description="Helical" evidence="9">
    <location>
        <begin position="307"/>
        <end position="329"/>
    </location>
</feature>
<dbReference type="GO" id="GO:0042923">
    <property type="term" value="F:neuropeptide binding"/>
    <property type="evidence" value="ECO:0007669"/>
    <property type="project" value="TreeGrafter"/>
</dbReference>
<keyword evidence="7" id="KW-0675">Receptor</keyword>
<feature type="non-terminal residue" evidence="11">
    <location>
        <position position="389"/>
    </location>
</feature>
<evidence type="ECO:0000256" key="6">
    <source>
        <dbReference type="ARBA" id="ARBA00023136"/>
    </source>
</evidence>
<evidence type="ECO:0000256" key="5">
    <source>
        <dbReference type="ARBA" id="ARBA00023040"/>
    </source>
</evidence>
<dbReference type="GO" id="GO:0007218">
    <property type="term" value="P:neuropeptide signaling pathway"/>
    <property type="evidence" value="ECO:0007669"/>
    <property type="project" value="TreeGrafter"/>
</dbReference>
<dbReference type="OrthoDB" id="9944911at2759"/>
<feature type="transmembrane region" description="Helical" evidence="9">
    <location>
        <begin position="150"/>
        <end position="174"/>
    </location>
</feature>
<gene>
    <name evidence="11" type="primary">Gpr149</name>
    <name evidence="11" type="ORF">TODMEX_R02283</name>
</gene>
<feature type="transmembrane region" description="Helical" evidence="9">
    <location>
        <begin position="186"/>
        <end position="213"/>
    </location>
</feature>
<organism evidence="11 12">
    <name type="scientific">Todus mexicanus</name>
    <name type="common">Puerto Rican tody</name>
    <dbReference type="NCBI Taxonomy" id="135184"/>
    <lineage>
        <taxon>Eukaryota</taxon>
        <taxon>Metazoa</taxon>
        <taxon>Chordata</taxon>
        <taxon>Craniata</taxon>
        <taxon>Vertebrata</taxon>
        <taxon>Euteleostomi</taxon>
        <taxon>Archelosauria</taxon>
        <taxon>Archosauria</taxon>
        <taxon>Dinosauria</taxon>
        <taxon>Saurischia</taxon>
        <taxon>Theropoda</taxon>
        <taxon>Coelurosauria</taxon>
        <taxon>Aves</taxon>
        <taxon>Neognathae</taxon>
        <taxon>Neoaves</taxon>
        <taxon>Telluraves</taxon>
        <taxon>Coraciimorphae</taxon>
        <taxon>Coraciiformes</taxon>
        <taxon>Todidae</taxon>
        <taxon>Todus</taxon>
    </lineage>
</organism>
<name>A0A851DHG2_TODME</name>
<dbReference type="PANTHER" id="PTHR24229:SF32">
    <property type="entry name" value="G-PROTEIN COUPLED RECEPTOR 149-RELATED"/>
    <property type="match status" value="1"/>
</dbReference>
<feature type="non-terminal residue" evidence="11">
    <location>
        <position position="1"/>
    </location>
</feature>
<feature type="transmembrane region" description="Helical" evidence="9">
    <location>
        <begin position="110"/>
        <end position="130"/>
    </location>
</feature>
<keyword evidence="5" id="KW-0297">G-protein coupled receptor</keyword>
<dbReference type="SUPFAM" id="SSF81321">
    <property type="entry name" value="Family A G protein-coupled receptor-like"/>
    <property type="match status" value="1"/>
</dbReference>
<sequence length="389" mass="42728">MPVSPSNLSLNGTSFFAENRGVMDKPGGQRTLNVFLFCLTFIIAFTALLGSIYSLASLLKMQTKTAVSVLVTSLSIDDLISVVPVIMFVLTQWSSDGLPQPLCTTSALIYLFQGISSNLKGSLIVSYNFYTINKTETLSGSTSKPRVSMVWAILTIWIVSLLISILPLCGWGSYIPTFWGCFTDCASSYILFLFIVYLLCFCLLTVLSVPLSYQLLCSDERQLLHGDYQEISRGYTSPGTPAGCGSATPPLSPVDPADKPLKHFQSECPGSEVVFRKGVAESDAPQPRSTNGFQSRSFTVGFAQKRFSLILALTKVVLWLPMMIQMVVQHITGFQNLSFETLSFLLTLLAATVTPVFVLSERWIHLPCGCIINCRRDSYAVSSEELKSK</sequence>
<keyword evidence="4 9" id="KW-1133">Transmembrane helix</keyword>
<keyword evidence="3 9" id="KW-0812">Transmembrane</keyword>
<keyword evidence="8" id="KW-0807">Transducer</keyword>
<keyword evidence="12" id="KW-1185">Reference proteome</keyword>
<evidence type="ECO:0000313" key="11">
    <source>
        <dbReference type="EMBL" id="NWI70061.1"/>
    </source>
</evidence>
<evidence type="ECO:0000256" key="4">
    <source>
        <dbReference type="ARBA" id="ARBA00022989"/>
    </source>
</evidence>
<dbReference type="GO" id="GO:0005886">
    <property type="term" value="C:plasma membrane"/>
    <property type="evidence" value="ECO:0007669"/>
    <property type="project" value="UniProtKB-SubCell"/>
</dbReference>
<evidence type="ECO:0000256" key="3">
    <source>
        <dbReference type="ARBA" id="ARBA00022692"/>
    </source>
</evidence>
<dbReference type="CDD" id="cd15011">
    <property type="entry name" value="7tmA_GPR149"/>
    <property type="match status" value="1"/>
</dbReference>
<feature type="domain" description="G-protein coupled receptors family 1 profile" evidence="10">
    <location>
        <begin position="50"/>
        <end position="358"/>
    </location>
</feature>
<dbReference type="GO" id="GO:0043005">
    <property type="term" value="C:neuron projection"/>
    <property type="evidence" value="ECO:0007669"/>
    <property type="project" value="TreeGrafter"/>
</dbReference>
<evidence type="ECO:0000313" key="12">
    <source>
        <dbReference type="Proteomes" id="UP000660247"/>
    </source>
</evidence>